<dbReference type="CDD" id="cd00167">
    <property type="entry name" value="SANT"/>
    <property type="match status" value="1"/>
</dbReference>
<feature type="domain" description="Myb-like" evidence="5">
    <location>
        <begin position="162"/>
        <end position="201"/>
    </location>
</feature>
<dbReference type="PANTHER" id="PTHR47994:SF5">
    <property type="entry name" value="F14D16.11-RELATED"/>
    <property type="match status" value="1"/>
</dbReference>
<dbReference type="InterPro" id="IPR015495">
    <property type="entry name" value="Myb_TF_plants"/>
</dbReference>
<dbReference type="InterPro" id="IPR046361">
    <property type="entry name" value="EXOC6/Sec15_C"/>
</dbReference>
<dbReference type="EMBL" id="JAVYJV010000007">
    <property type="protein sequence ID" value="KAK4366554.1"/>
    <property type="molecule type" value="Genomic_DNA"/>
</dbReference>
<evidence type="ECO:0000259" key="5">
    <source>
        <dbReference type="PROSITE" id="PS50090"/>
    </source>
</evidence>
<organism evidence="7 8">
    <name type="scientific">Anisodus tanguticus</name>
    <dbReference type="NCBI Taxonomy" id="243964"/>
    <lineage>
        <taxon>Eukaryota</taxon>
        <taxon>Viridiplantae</taxon>
        <taxon>Streptophyta</taxon>
        <taxon>Embryophyta</taxon>
        <taxon>Tracheophyta</taxon>
        <taxon>Spermatophyta</taxon>
        <taxon>Magnoliopsida</taxon>
        <taxon>eudicotyledons</taxon>
        <taxon>Gunneridae</taxon>
        <taxon>Pentapetalae</taxon>
        <taxon>asterids</taxon>
        <taxon>lamiids</taxon>
        <taxon>Solanales</taxon>
        <taxon>Solanaceae</taxon>
        <taxon>Solanoideae</taxon>
        <taxon>Hyoscyameae</taxon>
        <taxon>Anisodus</taxon>
    </lineage>
</organism>
<keyword evidence="4" id="KW-0539">Nucleus</keyword>
<dbReference type="Proteomes" id="UP001291623">
    <property type="component" value="Unassembled WGS sequence"/>
</dbReference>
<keyword evidence="8" id="KW-1185">Reference proteome</keyword>
<dbReference type="InterPro" id="IPR001005">
    <property type="entry name" value="SANT/Myb"/>
</dbReference>
<dbReference type="GO" id="GO:0000976">
    <property type="term" value="F:transcription cis-regulatory region binding"/>
    <property type="evidence" value="ECO:0007669"/>
    <property type="project" value="UniProtKB-ARBA"/>
</dbReference>
<dbReference type="InterPro" id="IPR009057">
    <property type="entry name" value="Homeodomain-like_sf"/>
</dbReference>
<comment type="caution">
    <text evidence="7">The sequence shown here is derived from an EMBL/GenBank/DDBJ whole genome shotgun (WGS) entry which is preliminary data.</text>
</comment>
<dbReference type="AlphaFoldDB" id="A0AAE1S938"/>
<gene>
    <name evidence="7" type="ORF">RND71_014434</name>
</gene>
<evidence type="ECO:0000259" key="6">
    <source>
        <dbReference type="PROSITE" id="PS51294"/>
    </source>
</evidence>
<dbReference type="GO" id="GO:0010597">
    <property type="term" value="P:green leaf volatile biosynthetic process"/>
    <property type="evidence" value="ECO:0007669"/>
    <property type="project" value="UniProtKB-ARBA"/>
</dbReference>
<dbReference type="PANTHER" id="PTHR47994">
    <property type="entry name" value="F14D16.11-RELATED"/>
    <property type="match status" value="1"/>
</dbReference>
<dbReference type="InterPro" id="IPR017930">
    <property type="entry name" value="Myb_dom"/>
</dbReference>
<dbReference type="SUPFAM" id="SSF46689">
    <property type="entry name" value="Homeodomain-like"/>
    <property type="match status" value="1"/>
</dbReference>
<evidence type="ECO:0000256" key="2">
    <source>
        <dbReference type="ARBA" id="ARBA00022737"/>
    </source>
</evidence>
<sequence length="201" mass="22638">MSHGGQLDFYEVVKKYLDRLLTKILDGALWKLINMSIGGVTQVMQMVAIMSLFERAYNLFFCHATQLSGIALRMAKREMRISEKYTQIIHGQTLNFTGLWRRNRPDLAAGLPVGVVRVDQTLDFAEIHGRPSDFGGLWRRNRPDLEKETTKSGVSWPPCCDKSNVKRGPWTAEEDAKILAYVASHGIGNWTLVPQKAGISC</sequence>
<evidence type="ECO:0000256" key="3">
    <source>
        <dbReference type="ARBA" id="ARBA00023125"/>
    </source>
</evidence>
<keyword evidence="2" id="KW-0677">Repeat</keyword>
<dbReference type="Gene3D" id="1.10.10.60">
    <property type="entry name" value="Homeodomain-like"/>
    <property type="match status" value="1"/>
</dbReference>
<reference evidence="7" key="1">
    <citation type="submission" date="2023-12" db="EMBL/GenBank/DDBJ databases">
        <title>Genome assembly of Anisodus tanguticus.</title>
        <authorList>
            <person name="Wang Y.-J."/>
        </authorList>
    </citation>
    <scope>NUCLEOTIDE SEQUENCE</scope>
    <source>
        <strain evidence="7">KB-2021</strain>
        <tissue evidence="7">Leaf</tissue>
    </source>
</reference>
<dbReference type="PROSITE" id="PS50090">
    <property type="entry name" value="MYB_LIKE"/>
    <property type="match status" value="1"/>
</dbReference>
<dbReference type="PROSITE" id="PS51294">
    <property type="entry name" value="HTH_MYB"/>
    <property type="match status" value="1"/>
</dbReference>
<evidence type="ECO:0000313" key="7">
    <source>
        <dbReference type="EMBL" id="KAK4366554.1"/>
    </source>
</evidence>
<evidence type="ECO:0000256" key="4">
    <source>
        <dbReference type="ARBA" id="ARBA00023242"/>
    </source>
</evidence>
<protein>
    <submittedName>
        <fullName evidence="7">Uncharacterized protein</fullName>
    </submittedName>
</protein>
<dbReference type="Pfam" id="PF04091">
    <property type="entry name" value="Sec15_C"/>
    <property type="match status" value="1"/>
</dbReference>
<keyword evidence="3" id="KW-0238">DNA-binding</keyword>
<name>A0AAE1S938_9SOLA</name>
<feature type="domain" description="HTH myb-type" evidence="6">
    <location>
        <begin position="162"/>
        <end position="201"/>
    </location>
</feature>
<dbReference type="Pfam" id="PF00249">
    <property type="entry name" value="Myb_DNA-binding"/>
    <property type="match status" value="1"/>
</dbReference>
<evidence type="ECO:0000313" key="8">
    <source>
        <dbReference type="Proteomes" id="UP001291623"/>
    </source>
</evidence>
<evidence type="ECO:0000256" key="1">
    <source>
        <dbReference type="ARBA" id="ARBA00004123"/>
    </source>
</evidence>
<comment type="subcellular location">
    <subcellularLocation>
        <location evidence="1">Nucleus</location>
    </subcellularLocation>
</comment>
<dbReference type="GO" id="GO:0005634">
    <property type="term" value="C:nucleus"/>
    <property type="evidence" value="ECO:0007669"/>
    <property type="project" value="UniProtKB-SubCell"/>
</dbReference>
<proteinExistence type="predicted"/>
<accession>A0AAE1S938</accession>